<accession>A0A367LFN8</accession>
<proteinExistence type="predicted"/>
<feature type="compositionally biased region" description="Polar residues" evidence="1">
    <location>
        <begin position="246"/>
        <end position="258"/>
    </location>
</feature>
<evidence type="ECO:0000256" key="1">
    <source>
        <dbReference type="SAM" id="MobiDB-lite"/>
    </source>
</evidence>
<feature type="compositionally biased region" description="Basic and acidic residues" evidence="1">
    <location>
        <begin position="171"/>
        <end position="189"/>
    </location>
</feature>
<evidence type="ECO:0000313" key="3">
    <source>
        <dbReference type="Proteomes" id="UP000253664"/>
    </source>
</evidence>
<gene>
    <name evidence="2" type="ORF">L249_0120</name>
</gene>
<name>A0A367LFN8_9HYPO</name>
<evidence type="ECO:0000313" key="2">
    <source>
        <dbReference type="EMBL" id="RCI13240.1"/>
    </source>
</evidence>
<comment type="caution">
    <text evidence="2">The sequence shown here is derived from an EMBL/GenBank/DDBJ whole genome shotgun (WGS) entry which is preliminary data.</text>
</comment>
<organism evidence="2 3">
    <name type="scientific">Ophiocordyceps polyrhachis-furcata BCC 54312</name>
    <dbReference type="NCBI Taxonomy" id="1330021"/>
    <lineage>
        <taxon>Eukaryota</taxon>
        <taxon>Fungi</taxon>
        <taxon>Dikarya</taxon>
        <taxon>Ascomycota</taxon>
        <taxon>Pezizomycotina</taxon>
        <taxon>Sordariomycetes</taxon>
        <taxon>Hypocreomycetidae</taxon>
        <taxon>Hypocreales</taxon>
        <taxon>Ophiocordycipitaceae</taxon>
        <taxon>Ophiocordyceps</taxon>
    </lineage>
</organism>
<reference evidence="2 3" key="1">
    <citation type="journal article" date="2015" name="BMC Genomics">
        <title>Insights from the genome of Ophiocordyceps polyrhachis-furcata to pathogenicity and host specificity in insect fungi.</title>
        <authorList>
            <person name="Wichadakul D."/>
            <person name="Kobmoo N."/>
            <person name="Ingsriswang S."/>
            <person name="Tangphatsornruang S."/>
            <person name="Chantasingh D."/>
            <person name="Luangsa-ard J.J."/>
            <person name="Eurwilaichitr L."/>
        </authorList>
    </citation>
    <scope>NUCLEOTIDE SEQUENCE [LARGE SCALE GENOMIC DNA]</scope>
    <source>
        <strain evidence="2 3">BCC 54312</strain>
    </source>
</reference>
<dbReference type="EMBL" id="LKCN02000007">
    <property type="protein sequence ID" value="RCI13240.1"/>
    <property type="molecule type" value="Genomic_DNA"/>
</dbReference>
<protein>
    <submittedName>
        <fullName evidence="2">Uncharacterized protein</fullName>
    </submittedName>
</protein>
<feature type="region of interest" description="Disordered" evidence="1">
    <location>
        <begin position="167"/>
        <end position="284"/>
    </location>
</feature>
<dbReference type="Proteomes" id="UP000253664">
    <property type="component" value="Unassembled WGS sequence"/>
</dbReference>
<keyword evidence="3" id="KW-1185">Reference proteome</keyword>
<dbReference type="AlphaFoldDB" id="A0A367LFN8"/>
<feature type="compositionally biased region" description="Polar residues" evidence="1">
    <location>
        <begin position="198"/>
        <end position="210"/>
    </location>
</feature>
<sequence length="381" mass="42458">MSKAEAIAWNEASCMAVDKELEVRAVVSFIREEVAVSRGILRRRGGGGKEKTKEEEEEEEEEYDLLLLTTSFLPTYYVCVDGRFGSKSQSQWQMSMRKREIPMTWTASNPSFARAPPALGEREGPKLYNQRPPFQSTRFSLVVVEQSRLIFQDTYIGMLPVTNSSRQARRSLAEGKKTNKGREGKKTQLEIHGLGNFTKPNAVQQTTKTAVMTPGPSPNPAQAHAHGPLRFPGQSGARRHPFRQIQAHQDSITDNTSLPCLPHSRPPLSQSTSPSPPSPQAGPPVLLIPMGKLDWHATTPEKLLIRQAAAHTKPARRAGVFTLSMVFFHSFPCQKFGSRKRNMNKKKACIIRETWLPTPLHASRCHPGVPAAVPCRLKPEK</sequence>